<dbReference type="EMBL" id="BK032797">
    <property type="protein sequence ID" value="DAF60764.1"/>
    <property type="molecule type" value="Genomic_DNA"/>
</dbReference>
<dbReference type="GO" id="GO:0015074">
    <property type="term" value="P:DNA integration"/>
    <property type="evidence" value="ECO:0007669"/>
    <property type="project" value="InterPro"/>
</dbReference>
<evidence type="ECO:0000256" key="8">
    <source>
        <dbReference type="PROSITE-ProRule" id="PRU01248"/>
    </source>
</evidence>
<dbReference type="GO" id="GO:0075713">
    <property type="term" value="P:establishment of integrated proviral latency"/>
    <property type="evidence" value="ECO:0007669"/>
    <property type="project" value="UniProtKB-KW"/>
</dbReference>
<organism evidence="11">
    <name type="scientific">Siphoviridae sp. ctNZc11</name>
    <dbReference type="NCBI Taxonomy" id="2827858"/>
    <lineage>
        <taxon>Viruses</taxon>
        <taxon>Duplodnaviria</taxon>
        <taxon>Heunggongvirae</taxon>
        <taxon>Uroviricota</taxon>
        <taxon>Caudoviricetes</taxon>
    </lineage>
</organism>
<accession>A0A8S5TBS1</accession>
<name>A0A8S5TBS1_9CAUD</name>
<comment type="similarity">
    <text evidence="1">Belongs to the 'phage' integrase family.</text>
</comment>
<dbReference type="GO" id="GO:0016787">
    <property type="term" value="F:hydrolase activity"/>
    <property type="evidence" value="ECO:0007669"/>
    <property type="project" value="UniProtKB-KW"/>
</dbReference>
<dbReference type="SUPFAM" id="SSF56349">
    <property type="entry name" value="DNA breaking-rejoining enzymes"/>
    <property type="match status" value="1"/>
</dbReference>
<sequence length="283" mass="33822">MKKKDLEKNLDLWIIEQKHDELAENTLKSYKNGISKFITWLEDSGYCDVDISKDITIEYKSYLRDISDSVNSANSWITTLNKFFKWLDMPELKIKKIRQQAAFNNEDVLTIEDYKRLLRMAKRMNMMQTYYIMLTLAMTGIRIEELKYFTVENLEKYYIKVFNKGKERVVPVRQDLRRELKKYCKENKITTGYIFLGKKDGKMPAKSTIWRRMKKIAGMARVKKEYVHAHSFRHLFARVFLNQNSGNYLDLADILGHTDLKTTRKYTTLSNEQKRRKLENLKF</sequence>
<keyword evidence="4" id="KW-0378">Hydrolase</keyword>
<dbReference type="PROSITE" id="PS51900">
    <property type="entry name" value="CB"/>
    <property type="match status" value="1"/>
</dbReference>
<dbReference type="InterPro" id="IPR050090">
    <property type="entry name" value="Tyrosine_recombinase_XerCD"/>
</dbReference>
<evidence type="ECO:0000256" key="4">
    <source>
        <dbReference type="ARBA" id="ARBA00022801"/>
    </source>
</evidence>
<keyword evidence="7" id="KW-1160">Virus entry into host cell</keyword>
<dbReference type="GO" id="GO:0044826">
    <property type="term" value="P:viral genome integration into host DNA"/>
    <property type="evidence" value="ECO:0007669"/>
    <property type="project" value="UniProtKB-KW"/>
</dbReference>
<protein>
    <recommendedName>
        <fullName evidence="2">Integrase</fullName>
    </recommendedName>
</protein>
<feature type="domain" description="Tyr recombinase" evidence="9">
    <location>
        <begin position="104"/>
        <end position="279"/>
    </location>
</feature>
<dbReference type="InterPro" id="IPR013762">
    <property type="entry name" value="Integrase-like_cat_sf"/>
</dbReference>
<dbReference type="Gene3D" id="1.10.443.10">
    <property type="entry name" value="Intergrase catalytic core"/>
    <property type="match status" value="1"/>
</dbReference>
<dbReference type="GO" id="GO:0016740">
    <property type="term" value="F:transferase activity"/>
    <property type="evidence" value="ECO:0007669"/>
    <property type="project" value="UniProtKB-KW"/>
</dbReference>
<evidence type="ECO:0000259" key="9">
    <source>
        <dbReference type="PROSITE" id="PS51898"/>
    </source>
</evidence>
<evidence type="ECO:0000256" key="3">
    <source>
        <dbReference type="ARBA" id="ARBA00022679"/>
    </source>
</evidence>
<keyword evidence="3" id="KW-0808">Transferase</keyword>
<dbReference type="PANTHER" id="PTHR30349">
    <property type="entry name" value="PHAGE INTEGRASE-RELATED"/>
    <property type="match status" value="1"/>
</dbReference>
<keyword evidence="7" id="KW-1179">Viral genome integration</keyword>
<reference evidence="11" key="1">
    <citation type="journal article" date="2021" name="Proc. Natl. Acad. Sci. U.S.A.">
        <title>A Catalog of Tens of Thousands of Viruses from Human Metagenomes Reveals Hidden Associations with Chronic Diseases.</title>
        <authorList>
            <person name="Tisza M.J."/>
            <person name="Buck C.B."/>
        </authorList>
    </citation>
    <scope>NUCLEOTIDE SEQUENCE</scope>
    <source>
        <strain evidence="11">CtNZc11</strain>
    </source>
</reference>
<dbReference type="InterPro" id="IPR011010">
    <property type="entry name" value="DNA_brk_join_enz"/>
</dbReference>
<evidence type="ECO:0000259" key="10">
    <source>
        <dbReference type="PROSITE" id="PS51900"/>
    </source>
</evidence>
<dbReference type="PROSITE" id="PS51898">
    <property type="entry name" value="TYR_RECOMBINASE"/>
    <property type="match status" value="1"/>
</dbReference>
<feature type="domain" description="Core-binding (CB)" evidence="10">
    <location>
        <begin position="4"/>
        <end position="88"/>
    </location>
</feature>
<dbReference type="PANTHER" id="PTHR30349:SF89">
    <property type="entry name" value="INTEGRASE_RECOMBINASE"/>
    <property type="match status" value="1"/>
</dbReference>
<evidence type="ECO:0000256" key="5">
    <source>
        <dbReference type="ARBA" id="ARBA00023125"/>
    </source>
</evidence>
<dbReference type="Gene3D" id="1.10.150.130">
    <property type="match status" value="1"/>
</dbReference>
<dbReference type="InterPro" id="IPR002104">
    <property type="entry name" value="Integrase_catalytic"/>
</dbReference>
<dbReference type="GO" id="GO:0003677">
    <property type="term" value="F:DNA binding"/>
    <property type="evidence" value="ECO:0007669"/>
    <property type="project" value="UniProtKB-UniRule"/>
</dbReference>
<evidence type="ECO:0000256" key="1">
    <source>
        <dbReference type="ARBA" id="ARBA00008857"/>
    </source>
</evidence>
<dbReference type="InterPro" id="IPR010998">
    <property type="entry name" value="Integrase_recombinase_N"/>
</dbReference>
<dbReference type="Pfam" id="PF00589">
    <property type="entry name" value="Phage_integrase"/>
    <property type="match status" value="1"/>
</dbReference>
<dbReference type="GO" id="GO:0006310">
    <property type="term" value="P:DNA recombination"/>
    <property type="evidence" value="ECO:0007669"/>
    <property type="project" value="UniProtKB-KW"/>
</dbReference>
<keyword evidence="5 8" id="KW-0238">DNA-binding</keyword>
<keyword evidence="7" id="KW-0229">DNA integration</keyword>
<dbReference type="InterPro" id="IPR044068">
    <property type="entry name" value="CB"/>
</dbReference>
<evidence type="ECO:0000256" key="2">
    <source>
        <dbReference type="ARBA" id="ARBA00016082"/>
    </source>
</evidence>
<proteinExistence type="inferred from homology"/>
<evidence type="ECO:0000256" key="7">
    <source>
        <dbReference type="ARBA" id="ARBA00023195"/>
    </source>
</evidence>
<keyword evidence="6" id="KW-0233">DNA recombination</keyword>
<evidence type="ECO:0000256" key="6">
    <source>
        <dbReference type="ARBA" id="ARBA00023172"/>
    </source>
</evidence>
<evidence type="ECO:0000313" key="11">
    <source>
        <dbReference type="EMBL" id="DAF60764.1"/>
    </source>
</evidence>